<organism evidence="2 3">
    <name type="scientific">Natronoglomus mannanivorans</name>
    <dbReference type="NCBI Taxonomy" id="2979990"/>
    <lineage>
        <taxon>Archaea</taxon>
        <taxon>Methanobacteriati</taxon>
        <taxon>Methanobacteriota</taxon>
        <taxon>Stenosarchaea group</taxon>
        <taxon>Halobacteria</taxon>
        <taxon>Halobacteriales</taxon>
        <taxon>Natrialbaceae</taxon>
        <taxon>Natronoglomus</taxon>
    </lineage>
</organism>
<proteinExistence type="predicted"/>
<feature type="compositionally biased region" description="Basic and acidic residues" evidence="1">
    <location>
        <begin position="14"/>
        <end position="26"/>
    </location>
</feature>
<dbReference type="Pfam" id="PF24033">
    <property type="entry name" value="DUF7342"/>
    <property type="match status" value="1"/>
</dbReference>
<dbReference type="InterPro" id="IPR055766">
    <property type="entry name" value="DUF7342"/>
</dbReference>
<protein>
    <submittedName>
        <fullName evidence="2">Transcriptional regulator</fullName>
    </submittedName>
</protein>
<dbReference type="Proteomes" id="UP001321018">
    <property type="component" value="Unassembled WGS sequence"/>
</dbReference>
<evidence type="ECO:0000313" key="2">
    <source>
        <dbReference type="EMBL" id="MCU4739981.1"/>
    </source>
</evidence>
<dbReference type="RefSeq" id="WP_338001837.1">
    <property type="nucleotide sequence ID" value="NZ_JAOPKA010000001.1"/>
</dbReference>
<dbReference type="InterPro" id="IPR036388">
    <property type="entry name" value="WH-like_DNA-bd_sf"/>
</dbReference>
<name>A0AAP2YVB3_9EURY</name>
<dbReference type="AlphaFoldDB" id="A0AAP2YVB3"/>
<gene>
    <name evidence="2" type="ORF">OB960_01015</name>
</gene>
<evidence type="ECO:0000313" key="3">
    <source>
        <dbReference type="Proteomes" id="UP001321018"/>
    </source>
</evidence>
<feature type="region of interest" description="Disordered" evidence="1">
    <location>
        <begin position="1"/>
        <end position="26"/>
    </location>
</feature>
<reference evidence="2" key="1">
    <citation type="submission" date="2022-09" db="EMBL/GenBank/DDBJ databases">
        <title>Enrichment on poylsaccharides allowed isolation of novel metabolic and taxonomic groups of Haloarchaea.</title>
        <authorList>
            <person name="Sorokin D.Y."/>
            <person name="Elcheninov A.G."/>
            <person name="Khizhniak T.V."/>
            <person name="Kolganova T.V."/>
            <person name="Kublanov I.V."/>
        </authorList>
    </citation>
    <scope>NUCLEOTIDE SEQUENCE</scope>
    <source>
        <strain evidence="2">AArc-xg1-1</strain>
    </source>
</reference>
<dbReference type="EMBL" id="JAOPKA010000001">
    <property type="protein sequence ID" value="MCU4739981.1"/>
    <property type="molecule type" value="Genomic_DNA"/>
</dbReference>
<dbReference type="Gene3D" id="1.10.10.10">
    <property type="entry name" value="Winged helix-like DNA-binding domain superfamily/Winged helix DNA-binding domain"/>
    <property type="match status" value="1"/>
</dbReference>
<evidence type="ECO:0000256" key="1">
    <source>
        <dbReference type="SAM" id="MobiDB-lite"/>
    </source>
</evidence>
<accession>A0AAP2YVB3</accession>
<comment type="caution">
    <text evidence="2">The sequence shown here is derived from an EMBL/GenBank/DDBJ whole genome shotgun (WGS) entry which is preliminary data.</text>
</comment>
<sequence length="178" mass="20839">MPGAGYPENTNAIDEERQQWDRNTSTRDRVYETAIQLYEPATAETVADRAHCSEGAAREHLEWFAARGIVEPLEGRPKRYQRNHAYFEWARANELRREHTDDELERKLETLVDAERAYREQYGVDHPRQVDALEEGDYDSMETVWQDIGDWKTVRRELRVIDRARKDRDAFDGAGLVG</sequence>